<dbReference type="InterPro" id="IPR016037">
    <property type="entry name" value="DHQ_synth_AroB"/>
</dbReference>
<dbReference type="GO" id="GO:0003856">
    <property type="term" value="F:3-dehydroquinate synthase activity"/>
    <property type="evidence" value="ECO:0007669"/>
    <property type="project" value="UniProtKB-UniRule"/>
</dbReference>
<feature type="binding site" evidence="14">
    <location>
        <begin position="106"/>
        <end position="110"/>
    </location>
    <ligand>
        <name>NAD(+)</name>
        <dbReference type="ChEBI" id="CHEBI:57540"/>
    </ligand>
</feature>
<reference evidence="17 18" key="1">
    <citation type="submission" date="2019-02" db="EMBL/GenBank/DDBJ databases">
        <title>Genomic Encyclopedia of Archaeal and Bacterial Type Strains, Phase II (KMG-II): from individual species to whole genera.</title>
        <authorList>
            <person name="Goeker M."/>
        </authorList>
    </citation>
    <scope>NUCLEOTIDE SEQUENCE [LARGE SCALE GENOMIC DNA]</scope>
    <source>
        <strain evidence="17 18">DSM 18101</strain>
    </source>
</reference>
<dbReference type="GO" id="GO:0009423">
    <property type="term" value="P:chorismate biosynthetic process"/>
    <property type="evidence" value="ECO:0007669"/>
    <property type="project" value="UniProtKB-UniRule"/>
</dbReference>
<evidence type="ECO:0000256" key="10">
    <source>
        <dbReference type="ARBA" id="ARBA00022833"/>
    </source>
</evidence>
<keyword evidence="12 14" id="KW-0057">Aromatic amino acid biosynthesis</keyword>
<dbReference type="Gene3D" id="3.40.50.1970">
    <property type="match status" value="1"/>
</dbReference>
<dbReference type="RefSeq" id="WP_130418213.1">
    <property type="nucleotide sequence ID" value="NZ_SHKW01000001.1"/>
</dbReference>
<comment type="function">
    <text evidence="4 14">Catalyzes the conversion of 3-deoxy-D-arabino-heptulosonate 7-phosphate (DAHP) to dehydroquinate (DHQ).</text>
</comment>
<comment type="pathway">
    <text evidence="5 14">Metabolic intermediate biosynthesis; chorismate biosynthesis; chorismate from D-erythrose 4-phosphate and phosphoenolpyruvate: step 2/7.</text>
</comment>
<evidence type="ECO:0000256" key="2">
    <source>
        <dbReference type="ARBA" id="ARBA00001911"/>
    </source>
</evidence>
<feature type="binding site" evidence="14">
    <location>
        <begin position="130"/>
        <end position="131"/>
    </location>
    <ligand>
        <name>NAD(+)</name>
        <dbReference type="ChEBI" id="CHEBI:57540"/>
    </ligand>
</feature>
<feature type="domain" description="3-dehydroquinate synthase C-terminal" evidence="16">
    <location>
        <begin position="182"/>
        <end position="324"/>
    </location>
</feature>
<keyword evidence="7 14" id="KW-0028">Amino-acid biosynthesis</keyword>
<keyword evidence="8 14" id="KW-0479">Metal-binding</keyword>
<dbReference type="Pfam" id="PF01761">
    <property type="entry name" value="DHQ_synthase"/>
    <property type="match status" value="1"/>
</dbReference>
<evidence type="ECO:0000256" key="12">
    <source>
        <dbReference type="ARBA" id="ARBA00023141"/>
    </source>
</evidence>
<dbReference type="AlphaFoldDB" id="A0A4Q7YRH7"/>
<dbReference type="GO" id="GO:0046872">
    <property type="term" value="F:metal ion binding"/>
    <property type="evidence" value="ECO:0007669"/>
    <property type="project" value="UniProtKB-KW"/>
</dbReference>
<dbReference type="GO" id="GO:0000166">
    <property type="term" value="F:nucleotide binding"/>
    <property type="evidence" value="ECO:0007669"/>
    <property type="project" value="UniProtKB-KW"/>
</dbReference>
<comment type="cofactor">
    <cofactor evidence="14">
        <name>Co(2+)</name>
        <dbReference type="ChEBI" id="CHEBI:48828"/>
    </cofactor>
    <cofactor evidence="14">
        <name>Zn(2+)</name>
        <dbReference type="ChEBI" id="CHEBI:29105"/>
    </cofactor>
    <text evidence="14">Binds 1 divalent metal cation per subunit. Can use either Co(2+) or Zn(2+).</text>
</comment>
<evidence type="ECO:0000256" key="4">
    <source>
        <dbReference type="ARBA" id="ARBA00003485"/>
    </source>
</evidence>
<dbReference type="PANTHER" id="PTHR43622">
    <property type="entry name" value="3-DEHYDROQUINATE SYNTHASE"/>
    <property type="match status" value="1"/>
</dbReference>
<dbReference type="HAMAP" id="MF_00110">
    <property type="entry name" value="DHQ_synthase"/>
    <property type="match status" value="1"/>
</dbReference>
<dbReference type="NCBIfam" id="TIGR01357">
    <property type="entry name" value="aroB"/>
    <property type="match status" value="1"/>
</dbReference>
<gene>
    <name evidence="14" type="primary">aroB</name>
    <name evidence="17" type="ORF">BDD14_1524</name>
</gene>
<evidence type="ECO:0000256" key="1">
    <source>
        <dbReference type="ARBA" id="ARBA00001393"/>
    </source>
</evidence>
<keyword evidence="13 14" id="KW-0456">Lyase</keyword>
<comment type="caution">
    <text evidence="17">The sequence shown here is derived from an EMBL/GenBank/DDBJ whole genome shotgun (WGS) entry which is preliminary data.</text>
</comment>
<dbReference type="PANTHER" id="PTHR43622:SF7">
    <property type="entry name" value="3-DEHYDROQUINATE SYNTHASE, CHLOROPLASTIC"/>
    <property type="match status" value="1"/>
</dbReference>
<dbReference type="Gene3D" id="1.20.1090.10">
    <property type="entry name" value="Dehydroquinate synthase-like - alpha domain"/>
    <property type="match status" value="1"/>
</dbReference>
<evidence type="ECO:0000256" key="3">
    <source>
        <dbReference type="ARBA" id="ARBA00001947"/>
    </source>
</evidence>
<dbReference type="CDD" id="cd08195">
    <property type="entry name" value="DHQS"/>
    <property type="match status" value="1"/>
</dbReference>
<keyword evidence="9 14" id="KW-0547">Nucleotide-binding</keyword>
<proteinExistence type="inferred from homology"/>
<dbReference type="Proteomes" id="UP000292958">
    <property type="component" value="Unassembled WGS sequence"/>
</dbReference>
<dbReference type="EMBL" id="SHKW01000001">
    <property type="protein sequence ID" value="RZU40100.1"/>
    <property type="molecule type" value="Genomic_DNA"/>
</dbReference>
<evidence type="ECO:0000256" key="13">
    <source>
        <dbReference type="ARBA" id="ARBA00023239"/>
    </source>
</evidence>
<name>A0A4Q7YRH7_9BACT</name>
<evidence type="ECO:0000259" key="15">
    <source>
        <dbReference type="Pfam" id="PF01761"/>
    </source>
</evidence>
<dbReference type="InterPro" id="IPR056179">
    <property type="entry name" value="DHQS_C"/>
</dbReference>
<keyword evidence="18" id="KW-1185">Reference proteome</keyword>
<keyword evidence="14" id="KW-0963">Cytoplasm</keyword>
<evidence type="ECO:0000256" key="5">
    <source>
        <dbReference type="ARBA" id="ARBA00004661"/>
    </source>
</evidence>
<dbReference type="GO" id="GO:0009073">
    <property type="term" value="P:aromatic amino acid family biosynthetic process"/>
    <property type="evidence" value="ECO:0007669"/>
    <property type="project" value="UniProtKB-KW"/>
</dbReference>
<dbReference type="InterPro" id="IPR030960">
    <property type="entry name" value="DHQS/DOIS_N"/>
</dbReference>
<keyword evidence="10 14" id="KW-0862">Zinc</keyword>
<protein>
    <recommendedName>
        <fullName evidence="6 14">3-dehydroquinate synthase</fullName>
        <shortName evidence="14">DHQS</shortName>
        <ecNumber evidence="6 14">4.2.3.4</ecNumber>
    </recommendedName>
</protein>
<keyword evidence="11 14" id="KW-0520">NAD</keyword>
<feature type="binding site" evidence="14">
    <location>
        <position position="143"/>
    </location>
    <ligand>
        <name>NAD(+)</name>
        <dbReference type="ChEBI" id="CHEBI:57540"/>
    </ligand>
</feature>
<evidence type="ECO:0000256" key="9">
    <source>
        <dbReference type="ARBA" id="ARBA00022741"/>
    </source>
</evidence>
<feature type="binding site" evidence="14">
    <location>
        <position position="152"/>
    </location>
    <ligand>
        <name>NAD(+)</name>
        <dbReference type="ChEBI" id="CHEBI:57540"/>
    </ligand>
</feature>
<dbReference type="GO" id="GO:0005737">
    <property type="term" value="C:cytoplasm"/>
    <property type="evidence" value="ECO:0007669"/>
    <property type="project" value="UniProtKB-SubCell"/>
</dbReference>
<comment type="similarity">
    <text evidence="14">Belongs to the sugar phosphate cyclases superfamily. Dehydroquinate synthase family.</text>
</comment>
<dbReference type="Pfam" id="PF24621">
    <property type="entry name" value="DHQS_C"/>
    <property type="match status" value="1"/>
</dbReference>
<dbReference type="EC" id="4.2.3.4" evidence="6 14"/>
<dbReference type="OrthoDB" id="9806583at2"/>
<evidence type="ECO:0000256" key="8">
    <source>
        <dbReference type="ARBA" id="ARBA00022723"/>
    </source>
</evidence>
<evidence type="ECO:0000256" key="7">
    <source>
        <dbReference type="ARBA" id="ARBA00022605"/>
    </source>
</evidence>
<comment type="cofactor">
    <cofactor evidence="2 14">
        <name>NAD(+)</name>
        <dbReference type="ChEBI" id="CHEBI:57540"/>
    </cofactor>
</comment>
<dbReference type="InterPro" id="IPR050071">
    <property type="entry name" value="Dehydroquinate_synthase"/>
</dbReference>
<evidence type="ECO:0000256" key="6">
    <source>
        <dbReference type="ARBA" id="ARBA00013031"/>
    </source>
</evidence>
<dbReference type="GO" id="GO:0008652">
    <property type="term" value="P:amino acid biosynthetic process"/>
    <property type="evidence" value="ECO:0007669"/>
    <property type="project" value="UniProtKB-KW"/>
</dbReference>
<keyword evidence="14" id="KW-0170">Cobalt</keyword>
<accession>A0A4Q7YRH7</accession>
<feature type="binding site" evidence="14">
    <location>
        <position position="248"/>
    </location>
    <ligand>
        <name>Zn(2+)</name>
        <dbReference type="ChEBI" id="CHEBI:29105"/>
    </ligand>
</feature>
<evidence type="ECO:0000313" key="18">
    <source>
        <dbReference type="Proteomes" id="UP000292958"/>
    </source>
</evidence>
<comment type="cofactor">
    <cofactor evidence="3">
        <name>Zn(2+)</name>
        <dbReference type="ChEBI" id="CHEBI:29105"/>
    </cofactor>
</comment>
<evidence type="ECO:0000256" key="11">
    <source>
        <dbReference type="ARBA" id="ARBA00023027"/>
    </source>
</evidence>
<dbReference type="UniPathway" id="UPA00053">
    <property type="reaction ID" value="UER00085"/>
</dbReference>
<organism evidence="17 18">
    <name type="scientific">Edaphobacter modestus</name>
    <dbReference type="NCBI Taxonomy" id="388466"/>
    <lineage>
        <taxon>Bacteria</taxon>
        <taxon>Pseudomonadati</taxon>
        <taxon>Acidobacteriota</taxon>
        <taxon>Terriglobia</taxon>
        <taxon>Terriglobales</taxon>
        <taxon>Acidobacteriaceae</taxon>
        <taxon>Edaphobacter</taxon>
    </lineage>
</organism>
<feature type="domain" description="3-dehydroquinate synthase N-terminal" evidence="15">
    <location>
        <begin position="69"/>
        <end position="180"/>
    </location>
</feature>
<evidence type="ECO:0000313" key="17">
    <source>
        <dbReference type="EMBL" id="RZU40100.1"/>
    </source>
</evidence>
<evidence type="ECO:0000256" key="14">
    <source>
        <dbReference type="HAMAP-Rule" id="MF_00110"/>
    </source>
</evidence>
<dbReference type="FunFam" id="3.40.50.1970:FF:000007">
    <property type="entry name" value="Pentafunctional AROM polypeptide"/>
    <property type="match status" value="1"/>
</dbReference>
<feature type="binding site" evidence="14">
    <location>
        <position position="185"/>
    </location>
    <ligand>
        <name>Zn(2+)</name>
        <dbReference type="ChEBI" id="CHEBI:29105"/>
    </ligand>
</feature>
<sequence length="376" mass="40244">MPSIQLKTPSASYEIVIASGLVKTLPARLKKLKAGKPFRTFLVTSPEIWGLWGKQVIAAFGKESPTVLFLPAGETHKRLRTLESLLEQMAAAGADRDALLVAFGGGVVGDVTGFLAAIYMRGVAYVQVPTTLLAQVDSSIGGKTGVNLAAGKNLVGSFHHPLAVLADTDLLNTLPAAELRAGLQESIKAGIIRDPKLFGYLENNADAVLGRDAKALTHVVAASVRVKADVVANDERESGLRMILNYGHTLGHAIEAATGYKQLLHGEAVGWGSIAATRLGLMRGMIGKDEADRIIRLILRYGPLRSFKATAARLVDLTSSDKKKRSGTLSFVLPAKIGEAVIVRDVTREEMLAVAEWTLELVREQGAAAKQKQKRK</sequence>
<comment type="caution">
    <text evidence="14">Lacks conserved residue(s) required for the propagation of feature annotation.</text>
</comment>
<dbReference type="SUPFAM" id="SSF56796">
    <property type="entry name" value="Dehydroquinate synthase-like"/>
    <property type="match status" value="1"/>
</dbReference>
<comment type="catalytic activity">
    <reaction evidence="1 14">
        <text>7-phospho-2-dehydro-3-deoxy-D-arabino-heptonate = 3-dehydroquinate + phosphate</text>
        <dbReference type="Rhea" id="RHEA:21968"/>
        <dbReference type="ChEBI" id="CHEBI:32364"/>
        <dbReference type="ChEBI" id="CHEBI:43474"/>
        <dbReference type="ChEBI" id="CHEBI:58394"/>
        <dbReference type="EC" id="4.2.3.4"/>
    </reaction>
</comment>
<comment type="subcellular location">
    <subcellularLocation>
        <location evidence="14">Cytoplasm</location>
    </subcellularLocation>
</comment>
<evidence type="ECO:0000259" key="16">
    <source>
        <dbReference type="Pfam" id="PF24621"/>
    </source>
</evidence>
<feature type="binding site" evidence="14">
    <location>
        <position position="265"/>
    </location>
    <ligand>
        <name>Zn(2+)</name>
        <dbReference type="ChEBI" id="CHEBI:29105"/>
    </ligand>
</feature>